<comment type="caution">
    <text evidence="10">The sequence shown here is derived from an EMBL/GenBank/DDBJ whole genome shotgun (WGS) entry which is preliminary data.</text>
</comment>
<gene>
    <name evidence="10" type="ORF">RFM51_11745</name>
</gene>
<feature type="transmembrane region" description="Helical" evidence="9">
    <location>
        <begin position="266"/>
        <end position="286"/>
    </location>
</feature>
<organism evidence="10 11">
    <name type="scientific">Mesorhizobium australafricanum</name>
    <dbReference type="NCBI Taxonomy" id="3072311"/>
    <lineage>
        <taxon>Bacteria</taxon>
        <taxon>Pseudomonadati</taxon>
        <taxon>Pseudomonadota</taxon>
        <taxon>Alphaproteobacteria</taxon>
        <taxon>Hyphomicrobiales</taxon>
        <taxon>Phyllobacteriaceae</taxon>
        <taxon>Mesorhizobium</taxon>
    </lineage>
</organism>
<feature type="transmembrane region" description="Helical" evidence="9">
    <location>
        <begin position="134"/>
        <end position="165"/>
    </location>
</feature>
<evidence type="ECO:0000256" key="3">
    <source>
        <dbReference type="ARBA" id="ARBA00022475"/>
    </source>
</evidence>
<keyword evidence="7 9" id="KW-0472">Membrane</keyword>
<keyword evidence="5" id="KW-0029">Amino-acid transport</keyword>
<evidence type="ECO:0000256" key="7">
    <source>
        <dbReference type="ARBA" id="ARBA00023136"/>
    </source>
</evidence>
<protein>
    <submittedName>
        <fullName evidence="10">Branched-chain amino acid ABC transporter permease</fullName>
    </submittedName>
</protein>
<evidence type="ECO:0000256" key="8">
    <source>
        <dbReference type="ARBA" id="ARBA00037998"/>
    </source>
</evidence>
<name>A0ABU4WW18_9HYPH</name>
<comment type="subcellular location">
    <subcellularLocation>
        <location evidence="1">Cell membrane</location>
        <topology evidence="1">Multi-pass membrane protein</topology>
    </subcellularLocation>
</comment>
<dbReference type="PANTHER" id="PTHR11795:SF451">
    <property type="entry name" value="ABC TRANSPORTER PERMEASE PROTEIN"/>
    <property type="match status" value="1"/>
</dbReference>
<sequence>MSLFLQIVVSGLATGAIYAALALALVLIFRATNVVNFGQGEMATFSAYCTWQLCLWGLPLWLSIAIGLAGSFVLGILAFRLFVRPLLAAPVEATVVVTLGMFVLFQAIVTWLWGAEQKPFPSLFLEGSFTFGDVRVLASSAGTLLTLIVLAAAIASLFAFTRLGLSMRAAAFDRVRSVLVGVNVERMLMLGWGFAAAIGMIAAVLVAPRLFLSPTMMTPILFYGLAAATVGGWDSPLGAIAGGLLVGVSESIGANYIDFLGADMRIAVPIALTLFVLLVKPVGLFGSQKVTKL</sequence>
<keyword evidence="6 9" id="KW-1133">Transmembrane helix</keyword>
<feature type="transmembrane region" description="Helical" evidence="9">
    <location>
        <begin position="7"/>
        <end position="29"/>
    </location>
</feature>
<evidence type="ECO:0000256" key="6">
    <source>
        <dbReference type="ARBA" id="ARBA00022989"/>
    </source>
</evidence>
<dbReference type="RefSeq" id="WP_320214182.1">
    <property type="nucleotide sequence ID" value="NZ_JAVIIS010000013.1"/>
</dbReference>
<proteinExistence type="inferred from homology"/>
<dbReference type="Pfam" id="PF02653">
    <property type="entry name" value="BPD_transp_2"/>
    <property type="match status" value="1"/>
</dbReference>
<evidence type="ECO:0000256" key="9">
    <source>
        <dbReference type="SAM" id="Phobius"/>
    </source>
</evidence>
<keyword evidence="3" id="KW-1003">Cell membrane</keyword>
<evidence type="ECO:0000313" key="11">
    <source>
        <dbReference type="Proteomes" id="UP001272097"/>
    </source>
</evidence>
<feature type="transmembrane region" description="Helical" evidence="9">
    <location>
        <begin position="95"/>
        <end position="114"/>
    </location>
</feature>
<dbReference type="InterPro" id="IPR001851">
    <property type="entry name" value="ABC_transp_permease"/>
</dbReference>
<keyword evidence="11" id="KW-1185">Reference proteome</keyword>
<evidence type="ECO:0000256" key="5">
    <source>
        <dbReference type="ARBA" id="ARBA00022970"/>
    </source>
</evidence>
<dbReference type="Proteomes" id="UP001272097">
    <property type="component" value="Unassembled WGS sequence"/>
</dbReference>
<dbReference type="EMBL" id="JAVIIS010000013">
    <property type="protein sequence ID" value="MDX8440265.1"/>
    <property type="molecule type" value="Genomic_DNA"/>
</dbReference>
<reference evidence="10 11" key="1">
    <citation type="submission" date="2023-08" db="EMBL/GenBank/DDBJ databases">
        <title>Implementing the SeqCode for naming new Mesorhizobium species isolated from Vachellia karroo root nodules.</title>
        <authorList>
            <person name="Van Lill M."/>
        </authorList>
    </citation>
    <scope>NUCLEOTIDE SEQUENCE [LARGE SCALE GENOMIC DNA]</scope>
    <source>
        <strain evidence="10 11">VK3E</strain>
    </source>
</reference>
<keyword evidence="4 9" id="KW-0812">Transmembrane</keyword>
<dbReference type="InterPro" id="IPR052157">
    <property type="entry name" value="BCAA_transport_permease"/>
</dbReference>
<dbReference type="PANTHER" id="PTHR11795">
    <property type="entry name" value="BRANCHED-CHAIN AMINO ACID TRANSPORT SYSTEM PERMEASE PROTEIN LIVH"/>
    <property type="match status" value="1"/>
</dbReference>
<evidence type="ECO:0000313" key="10">
    <source>
        <dbReference type="EMBL" id="MDX8440265.1"/>
    </source>
</evidence>
<feature type="transmembrane region" description="Helical" evidence="9">
    <location>
        <begin position="186"/>
        <end position="208"/>
    </location>
</feature>
<evidence type="ECO:0000256" key="1">
    <source>
        <dbReference type="ARBA" id="ARBA00004651"/>
    </source>
</evidence>
<keyword evidence="2" id="KW-0813">Transport</keyword>
<evidence type="ECO:0000256" key="2">
    <source>
        <dbReference type="ARBA" id="ARBA00022448"/>
    </source>
</evidence>
<comment type="similarity">
    <text evidence="8">Belongs to the binding-protein-dependent transport system permease family. LivHM subfamily.</text>
</comment>
<dbReference type="CDD" id="cd06582">
    <property type="entry name" value="TM_PBP1_LivH_like"/>
    <property type="match status" value="1"/>
</dbReference>
<feature type="transmembrane region" description="Helical" evidence="9">
    <location>
        <begin position="60"/>
        <end position="83"/>
    </location>
</feature>
<evidence type="ECO:0000256" key="4">
    <source>
        <dbReference type="ARBA" id="ARBA00022692"/>
    </source>
</evidence>
<accession>A0ABU4WW18</accession>